<gene>
    <name evidence="1" type="ORF">M9189_12515</name>
</gene>
<dbReference type="AlphaFoldDB" id="A0A9J6ZPR5"/>
<name>A0A9J6ZPR5_9BACT</name>
<organism evidence="1 2">
    <name type="scientific">Xiashengella succiniciproducens</name>
    <dbReference type="NCBI Taxonomy" id="2949635"/>
    <lineage>
        <taxon>Bacteria</taxon>
        <taxon>Pseudomonadati</taxon>
        <taxon>Bacteroidota</taxon>
        <taxon>Bacteroidia</taxon>
        <taxon>Marinilabiliales</taxon>
        <taxon>Marinilabiliaceae</taxon>
        <taxon>Xiashengella</taxon>
    </lineage>
</organism>
<reference evidence="1" key="2">
    <citation type="submission" date="2022-06" db="EMBL/GenBank/DDBJ databases">
        <title>Xiashengella guii gen. nov. sp. nov., a bacterium isolated form anaerobic digestion tank.</title>
        <authorList>
            <person name="Huang H."/>
        </authorList>
    </citation>
    <scope>NUCLEOTIDE SEQUENCE</scope>
    <source>
        <strain evidence="1">Ai-910</strain>
    </source>
</reference>
<sequence length="348" mass="39651">MDLRFLKNKEINRELWDKGIASSHHPLIYAESWYLDICSPDWSAIVDVDYGFLFPLPVNRSIGLSLVMQPLFVQQLGIFSKEVPYPMTLIDTLQKICYPVVNLNGNSSMMVGSAKQRSENLPGIPEYNSTKGVISQLGRSVRLKENCILPLTSTYEQLAVNFSDNCRRNLKISKQKSFGTGPCNSSDQFIDFTKKHLNYSISDKDLRLLKGIVDEALQRSCGFIISCDNSKGEPLAMAFFLNKYGRLTFLSGSSSLQGLEYRSMFAIIDNVIREYAGTGIILDFEGSDLSGVRRFYEGFGSQKEYYPAFENHLLLRLWNLFRRVKKQHKKSGVRLSFNISNYLCNKNR</sequence>
<dbReference type="Proteomes" id="UP001056426">
    <property type="component" value="Chromosome"/>
</dbReference>
<dbReference type="Gene3D" id="3.40.630.30">
    <property type="match status" value="1"/>
</dbReference>
<evidence type="ECO:0000313" key="2">
    <source>
        <dbReference type="Proteomes" id="UP001056426"/>
    </source>
</evidence>
<dbReference type="EMBL" id="CP098400">
    <property type="protein sequence ID" value="URW79669.1"/>
    <property type="molecule type" value="Genomic_DNA"/>
</dbReference>
<proteinExistence type="predicted"/>
<reference evidence="1" key="1">
    <citation type="submission" date="2022-05" db="EMBL/GenBank/DDBJ databases">
        <authorList>
            <person name="Sun X."/>
        </authorList>
    </citation>
    <scope>NUCLEOTIDE SEQUENCE</scope>
    <source>
        <strain evidence="1">Ai-910</strain>
    </source>
</reference>
<evidence type="ECO:0008006" key="3">
    <source>
        <dbReference type="Google" id="ProtNLM"/>
    </source>
</evidence>
<evidence type="ECO:0000313" key="1">
    <source>
        <dbReference type="EMBL" id="URW79669.1"/>
    </source>
</evidence>
<keyword evidence="2" id="KW-1185">Reference proteome</keyword>
<dbReference type="RefSeq" id="WP_250723696.1">
    <property type="nucleotide sequence ID" value="NZ_CP098400.1"/>
</dbReference>
<accession>A0A9J6ZPR5</accession>
<dbReference type="KEGG" id="alkq:M9189_12515"/>
<protein>
    <recommendedName>
        <fullName evidence="3">BioF2-like acetyltransferase domain-containing protein</fullName>
    </recommendedName>
</protein>